<comment type="caution">
    <text evidence="1">The sequence shown here is derived from an EMBL/GenBank/DDBJ whole genome shotgun (WGS) entry which is preliminary data.</text>
</comment>
<organism evidence="1 2">
    <name type="scientific">Corchorus capsularis</name>
    <name type="common">Jute</name>
    <dbReference type="NCBI Taxonomy" id="210143"/>
    <lineage>
        <taxon>Eukaryota</taxon>
        <taxon>Viridiplantae</taxon>
        <taxon>Streptophyta</taxon>
        <taxon>Embryophyta</taxon>
        <taxon>Tracheophyta</taxon>
        <taxon>Spermatophyta</taxon>
        <taxon>Magnoliopsida</taxon>
        <taxon>eudicotyledons</taxon>
        <taxon>Gunneridae</taxon>
        <taxon>Pentapetalae</taxon>
        <taxon>rosids</taxon>
        <taxon>malvids</taxon>
        <taxon>Malvales</taxon>
        <taxon>Malvaceae</taxon>
        <taxon>Grewioideae</taxon>
        <taxon>Apeibeae</taxon>
        <taxon>Corchorus</taxon>
    </lineage>
</organism>
<accession>A0A1R3HJ40</accession>
<keyword evidence="2" id="KW-1185">Reference proteome</keyword>
<dbReference type="Gramene" id="OMO70325">
    <property type="protein sequence ID" value="OMO70325"/>
    <property type="gene ID" value="CCACVL1_18985"/>
</dbReference>
<sequence>MKSRAVLGVGQGKLVGAITPPKIKV</sequence>
<dbReference type="AlphaFoldDB" id="A0A1R3HJ40"/>
<protein>
    <submittedName>
        <fullName evidence="1">Uncharacterized protein</fullName>
    </submittedName>
</protein>
<reference evidence="1 2" key="1">
    <citation type="submission" date="2013-09" db="EMBL/GenBank/DDBJ databases">
        <title>Corchorus capsularis genome sequencing.</title>
        <authorList>
            <person name="Alam M."/>
            <person name="Haque M.S."/>
            <person name="Islam M.S."/>
            <person name="Emdad E.M."/>
            <person name="Islam M.M."/>
            <person name="Ahmed B."/>
            <person name="Halim A."/>
            <person name="Hossen Q.M.M."/>
            <person name="Hossain M.Z."/>
            <person name="Ahmed R."/>
            <person name="Khan M.M."/>
            <person name="Islam R."/>
            <person name="Rashid M.M."/>
            <person name="Khan S.A."/>
            <person name="Rahman M.S."/>
            <person name="Alam M."/>
        </authorList>
    </citation>
    <scope>NUCLEOTIDE SEQUENCE [LARGE SCALE GENOMIC DNA]</scope>
    <source>
        <strain evidence="2">cv. CVL-1</strain>
        <tissue evidence="1">Whole seedling</tissue>
    </source>
</reference>
<evidence type="ECO:0000313" key="1">
    <source>
        <dbReference type="EMBL" id="OMO70325.1"/>
    </source>
</evidence>
<proteinExistence type="predicted"/>
<dbReference type="Proteomes" id="UP000188268">
    <property type="component" value="Unassembled WGS sequence"/>
</dbReference>
<dbReference type="EMBL" id="AWWV01011818">
    <property type="protein sequence ID" value="OMO70325.1"/>
    <property type="molecule type" value="Genomic_DNA"/>
</dbReference>
<name>A0A1R3HJ40_COCAP</name>
<gene>
    <name evidence="1" type="ORF">CCACVL1_18985</name>
</gene>
<evidence type="ECO:0000313" key="2">
    <source>
        <dbReference type="Proteomes" id="UP000188268"/>
    </source>
</evidence>